<name>A0A810QBH1_9FIRM</name>
<dbReference type="EMBL" id="AP023420">
    <property type="protein sequence ID" value="BCK85324.1"/>
    <property type="molecule type" value="Genomic_DNA"/>
</dbReference>
<accession>A0A810QBH1</accession>
<dbReference type="KEGG" id="pfaa:MM59RIKEN_26430"/>
<dbReference type="Proteomes" id="UP000679848">
    <property type="component" value="Chromosome"/>
</dbReference>
<evidence type="ECO:0000313" key="2">
    <source>
        <dbReference type="Proteomes" id="UP000679848"/>
    </source>
</evidence>
<gene>
    <name evidence="1" type="ORF">MM59RIKEN_26430</name>
</gene>
<dbReference type="AlphaFoldDB" id="A0A810QBH1"/>
<reference evidence="1" key="1">
    <citation type="submission" date="2020-09" db="EMBL/GenBank/DDBJ databases">
        <title>New species isolated from human feces.</title>
        <authorList>
            <person name="Kitahara M."/>
            <person name="Shigeno Y."/>
            <person name="Shime M."/>
            <person name="Matsumoto Y."/>
            <person name="Nakamura S."/>
            <person name="Motooka D."/>
            <person name="Fukuoka S."/>
            <person name="Nishikawa H."/>
            <person name="Benno Y."/>
        </authorList>
    </citation>
    <scope>NUCLEOTIDE SEQUENCE</scope>
    <source>
        <strain evidence="1">MM59</strain>
    </source>
</reference>
<keyword evidence="2" id="KW-1185">Reference proteome</keyword>
<evidence type="ECO:0000313" key="1">
    <source>
        <dbReference type="EMBL" id="BCK85324.1"/>
    </source>
</evidence>
<dbReference type="RefSeq" id="WP_213543474.1">
    <property type="nucleotide sequence ID" value="NZ_AP023420.1"/>
</dbReference>
<sequence>MDNLESVSNAGLNSLSGFSFQIKVFIYRLTMLTPGQQVEFETLDDVAVRSLPNADTVSDSCLKWSVNNNLAVEVFQVKQTNVTEKVGRQVLYNWLLAYNQRPEITKFILYIADDYKFSRAAFTNDPKIEYENIISSNQSENALVSRVKKIYTGNFEKFEKDYKLICGKYEIERLNNIDELIEKQLITTFHATGTDIYFDKRISELFTRVCARIMDYASNRRAYVCTQMEYMELCEEICNSISSTQYSPDYESFCQVFAQRDLTDKVKSSREYRQLCYCDLPSTEILEHLRWEQYYQNIRQHLLSDAKKDTISKTEKIAHRNHADVVYELKEDKKDSPRRRLTQTRRCPISTLHDEFSRWGAYIFLTADSVTNQISWKDEDEEVYE</sequence>
<organism evidence="1 2">
    <name type="scientific">Pusillibacter faecalis</name>
    <dbReference type="NCBI Taxonomy" id="2714358"/>
    <lineage>
        <taxon>Bacteria</taxon>
        <taxon>Bacillati</taxon>
        <taxon>Bacillota</taxon>
        <taxon>Clostridia</taxon>
        <taxon>Eubacteriales</taxon>
        <taxon>Oscillospiraceae</taxon>
        <taxon>Pusillibacter</taxon>
    </lineage>
</organism>
<proteinExistence type="predicted"/>
<protein>
    <submittedName>
        <fullName evidence="1">Uncharacterized protein</fullName>
    </submittedName>
</protein>